<keyword evidence="6" id="KW-0136">Cellulose degradation</keyword>
<evidence type="ECO:0000256" key="6">
    <source>
        <dbReference type="ARBA" id="ARBA00023001"/>
    </source>
</evidence>
<keyword evidence="4" id="KW-0479">Metal-binding</keyword>
<dbReference type="PROSITE" id="PS51164">
    <property type="entry name" value="CBM1_2"/>
    <property type="match status" value="1"/>
</dbReference>
<dbReference type="GeneID" id="41968240"/>
<dbReference type="OrthoDB" id="3238762at2759"/>
<protein>
    <recommendedName>
        <fullName evidence="15">lytic cellulose monooxygenase (C4-dehydrogenating)</fullName>
        <ecNumber evidence="15">1.14.99.56</ecNumber>
    </recommendedName>
</protein>
<dbReference type="InterPro" id="IPR035971">
    <property type="entry name" value="CBD_sf"/>
</dbReference>
<evidence type="ECO:0000313" key="18">
    <source>
        <dbReference type="Proteomes" id="UP000319257"/>
    </source>
</evidence>
<dbReference type="GO" id="GO:0046872">
    <property type="term" value="F:metal ion binding"/>
    <property type="evidence" value="ECO:0007669"/>
    <property type="project" value="UniProtKB-KW"/>
</dbReference>
<comment type="subcellular location">
    <subcellularLocation>
        <location evidence="2">Secreted</location>
    </subcellularLocation>
</comment>
<dbReference type="PANTHER" id="PTHR33353:SF9">
    <property type="entry name" value="ENDOGLUCANASE II"/>
    <property type="match status" value="1"/>
</dbReference>
<keyword evidence="9" id="KW-0503">Monooxygenase</keyword>
<dbReference type="InParanoid" id="A0A507B0L8"/>
<dbReference type="Gene3D" id="2.70.50.70">
    <property type="match status" value="1"/>
</dbReference>
<comment type="catalytic activity">
    <reaction evidence="14">
        <text>[(1-&gt;4)-beta-D-glucosyl]n+m + reduced acceptor + O2 = 4-dehydro-beta-D-glucosyl-[(1-&gt;4)-beta-D-glucosyl]n-1 + [(1-&gt;4)-beta-D-glucosyl]m + acceptor + H2O.</text>
        <dbReference type="EC" id="1.14.99.56"/>
    </reaction>
</comment>
<accession>A0A507B0L8</accession>
<comment type="caution">
    <text evidence="17">The sequence shown here is derived from an EMBL/GenBank/DDBJ whole genome shotgun (WGS) entry which is preliminary data.</text>
</comment>
<reference evidence="17 18" key="1">
    <citation type="submission" date="2019-06" db="EMBL/GenBank/DDBJ databases">
        <title>Draft genome sequence of the filamentous fungus Phialemoniopsis curvata isolated from diesel fuel.</title>
        <authorList>
            <person name="Varaljay V.A."/>
            <person name="Lyon W.J."/>
            <person name="Crouch A.L."/>
            <person name="Drake C.E."/>
            <person name="Hollomon J.M."/>
            <person name="Nadeau L.J."/>
            <person name="Nunn H.S."/>
            <person name="Stevenson B.S."/>
            <person name="Bojanowski C.L."/>
            <person name="Crookes-Goodson W.J."/>
        </authorList>
    </citation>
    <scope>NUCLEOTIDE SEQUENCE [LARGE SCALE GENOMIC DNA]</scope>
    <source>
        <strain evidence="17 18">D216</strain>
    </source>
</reference>
<evidence type="ECO:0000256" key="14">
    <source>
        <dbReference type="ARBA" id="ARBA00045077"/>
    </source>
</evidence>
<keyword evidence="5" id="KW-0732">Signal</keyword>
<dbReference type="InterPro" id="IPR049892">
    <property type="entry name" value="AA9"/>
</dbReference>
<keyword evidence="18" id="KW-1185">Reference proteome</keyword>
<dbReference type="SUPFAM" id="SSF57180">
    <property type="entry name" value="Cellulose-binding domain"/>
    <property type="match status" value="1"/>
</dbReference>
<dbReference type="PANTHER" id="PTHR33353">
    <property type="entry name" value="PUTATIVE (AFU_ORTHOLOGUE AFUA_1G12560)-RELATED"/>
    <property type="match status" value="1"/>
</dbReference>
<keyword evidence="12" id="KW-0624">Polysaccharide degradation</keyword>
<dbReference type="RefSeq" id="XP_030994327.1">
    <property type="nucleotide sequence ID" value="XM_031142731.1"/>
</dbReference>
<evidence type="ECO:0000256" key="15">
    <source>
        <dbReference type="ARBA" id="ARBA00047174"/>
    </source>
</evidence>
<name>A0A507B0L8_9PEZI</name>
<dbReference type="EMBL" id="SKBQ01000003">
    <property type="protein sequence ID" value="TPX12616.1"/>
    <property type="molecule type" value="Genomic_DNA"/>
</dbReference>
<comment type="cofactor">
    <cofactor evidence="1">
        <name>Cu(2+)</name>
        <dbReference type="ChEBI" id="CHEBI:29036"/>
    </cofactor>
</comment>
<dbReference type="AlphaFoldDB" id="A0A507B0L8"/>
<dbReference type="GO" id="GO:0030248">
    <property type="term" value="F:cellulose binding"/>
    <property type="evidence" value="ECO:0007669"/>
    <property type="project" value="InterPro"/>
</dbReference>
<dbReference type="Gene3D" id="2.60.270.50">
    <property type="match status" value="1"/>
</dbReference>
<dbReference type="Proteomes" id="UP000319257">
    <property type="component" value="Unassembled WGS sequence"/>
</dbReference>
<evidence type="ECO:0000256" key="13">
    <source>
        <dbReference type="ARBA" id="ARBA00044502"/>
    </source>
</evidence>
<keyword evidence="11" id="KW-0119">Carbohydrate metabolism</keyword>
<evidence type="ECO:0000256" key="7">
    <source>
        <dbReference type="ARBA" id="ARBA00023002"/>
    </source>
</evidence>
<proteinExistence type="inferred from homology"/>
<keyword evidence="7" id="KW-0560">Oxidoreductase</keyword>
<comment type="similarity">
    <text evidence="13">Belongs to the polysaccharide monooxygenase AA9 family.</text>
</comment>
<keyword evidence="3" id="KW-0964">Secreted</keyword>
<evidence type="ECO:0000259" key="16">
    <source>
        <dbReference type="PROSITE" id="PS51164"/>
    </source>
</evidence>
<evidence type="ECO:0000256" key="11">
    <source>
        <dbReference type="ARBA" id="ARBA00023277"/>
    </source>
</evidence>
<evidence type="ECO:0000256" key="9">
    <source>
        <dbReference type="ARBA" id="ARBA00023033"/>
    </source>
</evidence>
<dbReference type="InterPro" id="IPR005103">
    <property type="entry name" value="AA9_LPMO"/>
</dbReference>
<evidence type="ECO:0000256" key="10">
    <source>
        <dbReference type="ARBA" id="ARBA00023157"/>
    </source>
</evidence>
<gene>
    <name evidence="17" type="ORF">E0L32_000793</name>
</gene>
<sequence length="439" mass="45184">MVYSVDLFVNNLTPFNWVPAATHATILNWGSVKTAPVPIAAGTPNAPVARFESWWGTWTGTEGIVIYNMEGVGSIGLMVNEPWIGSNHCRMGLVPDEFFYDEVGYKGDDQLKRFLSGASPSTIFLPDEVGSTNGSNYDHGTQCARVPLNNNPVTNVGGADVRCNVGGARGVAGKCPVKAGGTVTVEMHAQPNDRNCKNEAIGGAHYGPVLVYMTKVENAAKADGSTGWFKIFQDTWSAKSGAYAGDADNWGTNDLNSCCGRMDVKIPADIPDGDYLLRAEVVALHVAGQSGGAQLYMTCYQITVSGGGGKLPSSTVKFPGAYKASDPGILINIHSTVSTYVAPGPAVIDGGSTKVAGSGCKSGCEKTCAVGKGTTGKAITADPGSGGTDAGNGGSSTSGSACAQAQFQQCGGNGYTGCTNCAAGLTCKAVSPPYYSQCA</sequence>
<dbReference type="CDD" id="cd21175">
    <property type="entry name" value="LPMO_AA9"/>
    <property type="match status" value="1"/>
</dbReference>
<evidence type="ECO:0000256" key="4">
    <source>
        <dbReference type="ARBA" id="ARBA00022723"/>
    </source>
</evidence>
<evidence type="ECO:0000256" key="12">
    <source>
        <dbReference type="ARBA" id="ARBA00023326"/>
    </source>
</evidence>
<dbReference type="Pfam" id="PF03443">
    <property type="entry name" value="AA9"/>
    <property type="match status" value="1"/>
</dbReference>
<dbReference type="GO" id="GO:0030245">
    <property type="term" value="P:cellulose catabolic process"/>
    <property type="evidence" value="ECO:0007669"/>
    <property type="project" value="UniProtKB-KW"/>
</dbReference>
<keyword evidence="10" id="KW-1015">Disulfide bond</keyword>
<dbReference type="InterPro" id="IPR000254">
    <property type="entry name" value="CBD"/>
</dbReference>
<dbReference type="EC" id="1.14.99.56" evidence="15"/>
<organism evidence="17 18">
    <name type="scientific">Thyridium curvatum</name>
    <dbReference type="NCBI Taxonomy" id="1093900"/>
    <lineage>
        <taxon>Eukaryota</taxon>
        <taxon>Fungi</taxon>
        <taxon>Dikarya</taxon>
        <taxon>Ascomycota</taxon>
        <taxon>Pezizomycotina</taxon>
        <taxon>Sordariomycetes</taxon>
        <taxon>Sordariomycetidae</taxon>
        <taxon>Thyridiales</taxon>
        <taxon>Thyridiaceae</taxon>
        <taxon>Thyridium</taxon>
    </lineage>
</organism>
<dbReference type="SMART" id="SM00236">
    <property type="entry name" value="fCBD"/>
    <property type="match status" value="1"/>
</dbReference>
<dbReference type="GO" id="GO:0005576">
    <property type="term" value="C:extracellular region"/>
    <property type="evidence" value="ECO:0007669"/>
    <property type="project" value="UniProtKB-SubCell"/>
</dbReference>
<evidence type="ECO:0000256" key="1">
    <source>
        <dbReference type="ARBA" id="ARBA00001973"/>
    </source>
</evidence>
<evidence type="ECO:0000256" key="2">
    <source>
        <dbReference type="ARBA" id="ARBA00004613"/>
    </source>
</evidence>
<evidence type="ECO:0000313" key="17">
    <source>
        <dbReference type="EMBL" id="TPX12616.1"/>
    </source>
</evidence>
<evidence type="ECO:0000256" key="8">
    <source>
        <dbReference type="ARBA" id="ARBA00023008"/>
    </source>
</evidence>
<dbReference type="GO" id="GO:0004497">
    <property type="term" value="F:monooxygenase activity"/>
    <property type="evidence" value="ECO:0007669"/>
    <property type="project" value="UniProtKB-KW"/>
</dbReference>
<dbReference type="Pfam" id="PF00734">
    <property type="entry name" value="CBM_1"/>
    <property type="match status" value="1"/>
</dbReference>
<evidence type="ECO:0000256" key="5">
    <source>
        <dbReference type="ARBA" id="ARBA00022729"/>
    </source>
</evidence>
<evidence type="ECO:0000256" key="3">
    <source>
        <dbReference type="ARBA" id="ARBA00022525"/>
    </source>
</evidence>
<feature type="domain" description="CBM1" evidence="16">
    <location>
        <begin position="402"/>
        <end position="439"/>
    </location>
</feature>
<dbReference type="STRING" id="1093900.A0A507B0L8"/>
<keyword evidence="8" id="KW-0186">Copper</keyword>